<feature type="transmembrane region" description="Helical" evidence="1">
    <location>
        <begin position="340"/>
        <end position="358"/>
    </location>
</feature>
<keyword evidence="1" id="KW-0812">Transmembrane</keyword>
<keyword evidence="3" id="KW-1185">Reference proteome</keyword>
<dbReference type="EMBL" id="JAGHQM010001521">
    <property type="protein sequence ID" value="KAH0553288.1"/>
    <property type="molecule type" value="Genomic_DNA"/>
</dbReference>
<reference evidence="2" key="1">
    <citation type="submission" date="2021-03" db="EMBL/GenBank/DDBJ databases">
        <title>Comparative genomics and phylogenomic investigation of the class Geoglossomycetes provide insights into ecological specialization and systematics.</title>
        <authorList>
            <person name="Melie T."/>
            <person name="Pirro S."/>
            <person name="Miller A.N."/>
            <person name="Quandt A."/>
        </authorList>
    </citation>
    <scope>NUCLEOTIDE SEQUENCE</scope>
    <source>
        <strain evidence="2">CAQ_001_2017</strain>
    </source>
</reference>
<dbReference type="Proteomes" id="UP000750711">
    <property type="component" value="Unassembled WGS sequence"/>
</dbReference>
<dbReference type="PANTHER" id="PTHR37577">
    <property type="entry name" value="INTEGRAL MEMBRANE PROTEIN"/>
    <property type="match status" value="1"/>
</dbReference>
<keyword evidence="1" id="KW-1133">Transmembrane helix</keyword>
<feature type="transmembrane region" description="Helical" evidence="1">
    <location>
        <begin position="20"/>
        <end position="40"/>
    </location>
</feature>
<keyword evidence="1" id="KW-0472">Membrane</keyword>
<evidence type="ECO:0000313" key="2">
    <source>
        <dbReference type="EMBL" id="KAH0553288.1"/>
    </source>
</evidence>
<dbReference type="AlphaFoldDB" id="A0A9P8IIH4"/>
<sequence length="362" mass="41656">MGKNCFAPFPQDPDIEGRGIIGSFITVGWITCATALVASASEDIQWLKERAEDPARFGIESRWAWHILQWLRRSRLLRYKERRRLLCRNFSRRLLVTLCDTQIVTGLAILVAALCQQSTITYYHSELVVAFWNVTLNSYWASRDSSLDMFVNRHLWSVRARIICIWCSVVLGAGFQALVFLRETRHWDSAASGRCFISHDRSTDRSQQFWILGLIVYALFLIFYLVSATNKKMGELVVIADNWVSKRQHTLTKVAEGKGRRIWTRITLVRKLTSVLRYTFLVAWWMLKRFLCIWCVSEKRHGLDVAVYTGLLAWSTYDVWDLKISNQHLLSPSISGGSMGFGQVLSLALLVFILLGILDSYT</sequence>
<feature type="transmembrane region" description="Helical" evidence="1">
    <location>
        <begin position="268"/>
        <end position="287"/>
    </location>
</feature>
<gene>
    <name evidence="2" type="ORF">GP486_006581</name>
</gene>
<protein>
    <submittedName>
        <fullName evidence="2">Uncharacterized protein</fullName>
    </submittedName>
</protein>
<comment type="caution">
    <text evidence="2">The sequence shown here is derived from an EMBL/GenBank/DDBJ whole genome shotgun (WGS) entry which is preliminary data.</text>
</comment>
<evidence type="ECO:0000256" key="1">
    <source>
        <dbReference type="SAM" id="Phobius"/>
    </source>
</evidence>
<feature type="transmembrane region" description="Helical" evidence="1">
    <location>
        <begin position="209"/>
        <end position="226"/>
    </location>
</feature>
<name>A0A9P8IIH4_9PEZI</name>
<proteinExistence type="predicted"/>
<feature type="transmembrane region" description="Helical" evidence="1">
    <location>
        <begin position="94"/>
        <end position="114"/>
    </location>
</feature>
<dbReference type="PANTHER" id="PTHR37577:SF1">
    <property type="entry name" value="INTEGRAL MEMBRANE PROTEIN"/>
    <property type="match status" value="1"/>
</dbReference>
<dbReference type="InterPro" id="IPR053018">
    <property type="entry name" value="Elsinochrome_Biosynth-Asso"/>
</dbReference>
<accession>A0A9P8IIH4</accession>
<evidence type="ECO:0000313" key="3">
    <source>
        <dbReference type="Proteomes" id="UP000750711"/>
    </source>
</evidence>
<feature type="non-terminal residue" evidence="2">
    <location>
        <position position="362"/>
    </location>
</feature>
<organism evidence="2 3">
    <name type="scientific">Trichoglossum hirsutum</name>
    <dbReference type="NCBI Taxonomy" id="265104"/>
    <lineage>
        <taxon>Eukaryota</taxon>
        <taxon>Fungi</taxon>
        <taxon>Dikarya</taxon>
        <taxon>Ascomycota</taxon>
        <taxon>Pezizomycotina</taxon>
        <taxon>Geoglossomycetes</taxon>
        <taxon>Geoglossales</taxon>
        <taxon>Geoglossaceae</taxon>
        <taxon>Trichoglossum</taxon>
    </lineage>
</organism>
<feature type="transmembrane region" description="Helical" evidence="1">
    <location>
        <begin position="162"/>
        <end position="181"/>
    </location>
</feature>
<feature type="transmembrane region" description="Helical" evidence="1">
    <location>
        <begin position="120"/>
        <end position="141"/>
    </location>
</feature>